<evidence type="ECO:0000256" key="1">
    <source>
        <dbReference type="SAM" id="Phobius"/>
    </source>
</evidence>
<feature type="transmembrane region" description="Helical" evidence="1">
    <location>
        <begin position="169"/>
        <end position="190"/>
    </location>
</feature>
<feature type="transmembrane region" description="Helical" evidence="1">
    <location>
        <begin position="33"/>
        <end position="51"/>
    </location>
</feature>
<dbReference type="Proteomes" id="UP001215461">
    <property type="component" value="Unassembled WGS sequence"/>
</dbReference>
<dbReference type="InterPro" id="IPR006750">
    <property type="entry name" value="YdcZ"/>
</dbReference>
<dbReference type="Pfam" id="PF04657">
    <property type="entry name" value="DMT_YdcZ"/>
    <property type="match status" value="2"/>
</dbReference>
<name>A0ABD4XKA6_WEIPA</name>
<dbReference type="RefSeq" id="WP_002827078.1">
    <property type="nucleotide sequence ID" value="NZ_CABKOP010000013.1"/>
</dbReference>
<dbReference type="PANTHER" id="PTHR34821:SF2">
    <property type="entry name" value="INNER MEMBRANE PROTEIN YDCZ"/>
    <property type="match status" value="1"/>
</dbReference>
<feature type="transmembrane region" description="Helical" evidence="1">
    <location>
        <begin position="132"/>
        <end position="149"/>
    </location>
</feature>
<feature type="transmembrane region" description="Helical" evidence="1">
    <location>
        <begin position="72"/>
        <end position="94"/>
    </location>
</feature>
<dbReference type="KEGG" id="wpa:CO680_03270"/>
<feature type="transmembrane region" description="Helical" evidence="1">
    <location>
        <begin position="100"/>
        <end position="120"/>
    </location>
</feature>
<feature type="transmembrane region" description="Helical" evidence="1">
    <location>
        <begin position="202"/>
        <end position="221"/>
    </location>
</feature>
<accession>A0ABD4XKA6</accession>
<sequence>MVFISLGCALLAGFLLANQNPINSDLSRIVRSPFLAASISFLVGTVFLGLLSWGMSGNLWPTREFISNQPMWIWLGGLLGGIYLTSNVVLFPKLGAMQTVILPILGQILMGTIIDTFGWFQAAIIPLTMLRLVGLVVLILGVVCAVVLPSKLKKDELMLNNLEKETGKLFWQIWAIIAGAISATQQAINGHLGTLLHNSEQAAFISFFTGFILIAIFSLILERRLPKLSELKTTKLWNWFGGILGGSFVLATVLTVPKIGAGLTITMGLIGSITGSMLVQQFGWWRSAKSSVSLIQIIGVIIMAVGVAIIKFL</sequence>
<comment type="caution">
    <text evidence="2">The sequence shown here is derived from an EMBL/GenBank/DDBJ whole genome shotgun (WGS) entry which is preliminary data.</text>
</comment>
<feature type="transmembrane region" description="Helical" evidence="1">
    <location>
        <begin position="263"/>
        <end position="285"/>
    </location>
</feature>
<keyword evidence="1" id="KW-1133">Transmembrane helix</keyword>
<reference evidence="2 3" key="1">
    <citation type="submission" date="2020-03" db="EMBL/GenBank/DDBJ databases">
        <title>Comparative genomics of Weissella paramesenteroides.</title>
        <authorList>
            <person name="Kant R."/>
            <person name="Takala T."/>
            <person name="Saris P."/>
        </authorList>
    </citation>
    <scope>NUCLEOTIDE SEQUENCE [LARGE SCALE GENOMIC DNA]</scope>
    <source>
        <strain evidence="2 3">SJ27-4</strain>
    </source>
</reference>
<protein>
    <submittedName>
        <fullName evidence="2">DMT family transporter</fullName>
    </submittedName>
</protein>
<evidence type="ECO:0000313" key="2">
    <source>
        <dbReference type="EMBL" id="MDF8371704.1"/>
    </source>
</evidence>
<feature type="transmembrane region" description="Helical" evidence="1">
    <location>
        <begin position="291"/>
        <end position="310"/>
    </location>
</feature>
<proteinExistence type="predicted"/>
<gene>
    <name evidence="2" type="ORF">G9403_08655</name>
</gene>
<organism evidence="2 3">
    <name type="scientific">Weissella paramesenteroides</name>
    <name type="common">Leuconostoc paramesenteroides</name>
    <dbReference type="NCBI Taxonomy" id="1249"/>
    <lineage>
        <taxon>Bacteria</taxon>
        <taxon>Bacillati</taxon>
        <taxon>Bacillota</taxon>
        <taxon>Bacilli</taxon>
        <taxon>Lactobacillales</taxon>
        <taxon>Lactobacillaceae</taxon>
        <taxon>Weissella</taxon>
    </lineage>
</organism>
<feature type="transmembrane region" description="Helical" evidence="1">
    <location>
        <begin position="236"/>
        <end position="256"/>
    </location>
</feature>
<dbReference type="AlphaFoldDB" id="A0ABD4XKA6"/>
<keyword evidence="1" id="KW-0812">Transmembrane</keyword>
<keyword evidence="1" id="KW-0472">Membrane</keyword>
<dbReference type="PANTHER" id="PTHR34821">
    <property type="entry name" value="INNER MEMBRANE PROTEIN YDCZ"/>
    <property type="match status" value="1"/>
</dbReference>
<evidence type="ECO:0000313" key="3">
    <source>
        <dbReference type="Proteomes" id="UP001215461"/>
    </source>
</evidence>
<dbReference type="EMBL" id="JAANXN010000012">
    <property type="protein sequence ID" value="MDF8371704.1"/>
    <property type="molecule type" value="Genomic_DNA"/>
</dbReference>